<evidence type="ECO:0000256" key="2">
    <source>
        <dbReference type="SAM" id="SignalP"/>
    </source>
</evidence>
<dbReference type="Proteomes" id="UP000266673">
    <property type="component" value="Unassembled WGS sequence"/>
</dbReference>
<keyword evidence="1" id="KW-1133">Transmembrane helix</keyword>
<dbReference type="EMBL" id="QKWP01000270">
    <property type="protein sequence ID" value="RIB23270.1"/>
    <property type="molecule type" value="Genomic_DNA"/>
</dbReference>
<protein>
    <recommendedName>
        <fullName evidence="5">SbsA Ig-like domain-containing protein</fullName>
    </recommendedName>
</protein>
<dbReference type="AlphaFoldDB" id="A0A397VLA7"/>
<keyword evidence="2" id="KW-0732">Signal</keyword>
<reference evidence="3 4" key="1">
    <citation type="submission" date="2018-06" db="EMBL/GenBank/DDBJ databases">
        <title>Comparative genomics reveals the genomic features of Rhizophagus irregularis, R. cerebriforme, R. diaphanum and Gigaspora rosea, and their symbiotic lifestyle signature.</title>
        <authorList>
            <person name="Morin E."/>
            <person name="San Clemente H."/>
            <person name="Chen E.C.H."/>
            <person name="De La Providencia I."/>
            <person name="Hainaut M."/>
            <person name="Kuo A."/>
            <person name="Kohler A."/>
            <person name="Murat C."/>
            <person name="Tang N."/>
            <person name="Roy S."/>
            <person name="Loubradou J."/>
            <person name="Henrissat B."/>
            <person name="Grigoriev I.V."/>
            <person name="Corradi N."/>
            <person name="Roux C."/>
            <person name="Martin F.M."/>
        </authorList>
    </citation>
    <scope>NUCLEOTIDE SEQUENCE [LARGE SCALE GENOMIC DNA]</scope>
    <source>
        <strain evidence="3 4">DAOM 194757</strain>
    </source>
</reference>
<accession>A0A397VLA7</accession>
<comment type="caution">
    <text evidence="3">The sequence shown here is derived from an EMBL/GenBank/DDBJ whole genome shotgun (WGS) entry which is preliminary data.</text>
</comment>
<gene>
    <name evidence="3" type="ORF">C2G38_881180</name>
</gene>
<evidence type="ECO:0000256" key="1">
    <source>
        <dbReference type="SAM" id="Phobius"/>
    </source>
</evidence>
<feature type="transmembrane region" description="Helical" evidence="1">
    <location>
        <begin position="729"/>
        <end position="754"/>
    </location>
</feature>
<sequence length="809" mass="91488">MKLFNLSYNLIAQCLFLISLCAFITPTKSELTFFNYTETSLNDTNVPNQTPFVIKLDTYDEGTTLVHITRRDNKLNVTCTNYLRMPALGLEQIFRIRVIQLNGTVNEINLDLKLDPPNYCYGKTMPVRIYALQKPFILVNYLNATNSSDPTTYEEWASVIDWNGNIKSKVRFGLSFVEFNLWHPSSGIHLNVNNKLGFLRIAFEGNANSFSYGWQQYIVDNSGNLTMLKNATITTDKAGINITSTAMATIDGGYAIIYANSTIEANINDSFIIRGKVYAYFISYNSSIGDRTILLYSLNKNVNFTGIYCNLVATGVGQVCTITTDFINFNNNGTANNITKQYLRINFLSSGSLLKVEEPSNLPNITVHTKGWQATSMSFGGYILHAGDANDVTKYYVYAYDEFNNPTDLGSTLSSNQTVPINNFTTNIYGAYTIMKNNNTFLLPTLDTNIQNTSWSLHTIPLPKVLEYRDHGFGNLEIDQISPSINGSIDSSLTTINITFYEPVILSADPQPGHVTIYKTSDTINFRQKISPKSEFCHISSDGKVLNIQILTSTFNEYNQSYYVRMDNNFVKSRTYQEPLNGINDGIWNLVSVNKKNLITSYNSTGHAIVGSASITNDTKSKFLSFSKSERSNFFAQLLNEIAEKIPVRRTRLSTNEKFQYINNGEQIIFSIKIDLPIDSNENTADSVLSDLNNMIIRKQITNFSTGITNDLDNSYGFVILNDFWASNLFLITVSIIILATIMFLYVFSFKAYFKFDQKITEIVHVYTSFVIIAINFFFMTYFVFINTQDKPELFLPSVIIWGIQNRSE</sequence>
<proteinExistence type="predicted"/>
<feature type="transmembrane region" description="Helical" evidence="1">
    <location>
        <begin position="766"/>
        <end position="786"/>
    </location>
</feature>
<evidence type="ECO:0000313" key="4">
    <source>
        <dbReference type="Proteomes" id="UP000266673"/>
    </source>
</evidence>
<organism evidence="3 4">
    <name type="scientific">Gigaspora rosea</name>
    <dbReference type="NCBI Taxonomy" id="44941"/>
    <lineage>
        <taxon>Eukaryota</taxon>
        <taxon>Fungi</taxon>
        <taxon>Fungi incertae sedis</taxon>
        <taxon>Mucoromycota</taxon>
        <taxon>Glomeromycotina</taxon>
        <taxon>Glomeromycetes</taxon>
        <taxon>Diversisporales</taxon>
        <taxon>Gigasporaceae</taxon>
        <taxon>Gigaspora</taxon>
    </lineage>
</organism>
<keyword evidence="1" id="KW-0812">Transmembrane</keyword>
<keyword evidence="1" id="KW-0472">Membrane</keyword>
<dbReference type="OrthoDB" id="2425088at2759"/>
<feature type="chain" id="PRO_5017248238" description="SbsA Ig-like domain-containing protein" evidence="2">
    <location>
        <begin position="30"/>
        <end position="809"/>
    </location>
</feature>
<feature type="signal peptide" evidence="2">
    <location>
        <begin position="1"/>
        <end position="29"/>
    </location>
</feature>
<evidence type="ECO:0008006" key="5">
    <source>
        <dbReference type="Google" id="ProtNLM"/>
    </source>
</evidence>
<name>A0A397VLA7_9GLOM</name>
<keyword evidence="4" id="KW-1185">Reference proteome</keyword>
<dbReference type="STRING" id="44941.A0A397VLA7"/>
<evidence type="ECO:0000313" key="3">
    <source>
        <dbReference type="EMBL" id="RIB23270.1"/>
    </source>
</evidence>